<feature type="region of interest" description="Disordered" evidence="1">
    <location>
        <begin position="27"/>
        <end position="51"/>
    </location>
</feature>
<sequence length="91" mass="9867">MFKQLLSILFAGGLMIATTGCDVEQTSEGRLPDVDVDADPGAMPTYDVDTPDVDVSMKEKKVDVPDVDVDVDTKERTMSLPDVDVSFPSDE</sequence>
<evidence type="ECO:0000313" key="2">
    <source>
        <dbReference type="EMBL" id="MBB3210106.1"/>
    </source>
</evidence>
<dbReference type="AlphaFoldDB" id="A0A7W5E4L7"/>
<gene>
    <name evidence="2" type="ORF">FHS27_005952</name>
</gene>
<protein>
    <submittedName>
        <fullName evidence="2">Uncharacterized protein</fullName>
    </submittedName>
</protein>
<organism evidence="2 3">
    <name type="scientific">Aporhodopirellula rubra</name>
    <dbReference type="NCBI Taxonomy" id="980271"/>
    <lineage>
        <taxon>Bacteria</taxon>
        <taxon>Pseudomonadati</taxon>
        <taxon>Planctomycetota</taxon>
        <taxon>Planctomycetia</taxon>
        <taxon>Pirellulales</taxon>
        <taxon>Pirellulaceae</taxon>
        <taxon>Aporhodopirellula</taxon>
    </lineage>
</organism>
<comment type="caution">
    <text evidence="2">The sequence shown here is derived from an EMBL/GenBank/DDBJ whole genome shotgun (WGS) entry which is preliminary data.</text>
</comment>
<evidence type="ECO:0000256" key="1">
    <source>
        <dbReference type="SAM" id="MobiDB-lite"/>
    </source>
</evidence>
<keyword evidence="3" id="KW-1185">Reference proteome</keyword>
<dbReference type="Proteomes" id="UP000536179">
    <property type="component" value="Unassembled WGS sequence"/>
</dbReference>
<dbReference type="PROSITE" id="PS51257">
    <property type="entry name" value="PROKAR_LIPOPROTEIN"/>
    <property type="match status" value="1"/>
</dbReference>
<accession>A0A7W5E4L7</accession>
<proteinExistence type="predicted"/>
<dbReference type="EMBL" id="JACHXU010000032">
    <property type="protein sequence ID" value="MBB3210106.1"/>
    <property type="molecule type" value="Genomic_DNA"/>
</dbReference>
<reference evidence="2 3" key="1">
    <citation type="submission" date="2020-08" db="EMBL/GenBank/DDBJ databases">
        <title>Genomic Encyclopedia of Type Strains, Phase III (KMG-III): the genomes of soil and plant-associated and newly described type strains.</title>
        <authorList>
            <person name="Whitman W."/>
        </authorList>
    </citation>
    <scope>NUCLEOTIDE SEQUENCE [LARGE SCALE GENOMIC DNA]</scope>
    <source>
        <strain evidence="2 3">CECT 8075</strain>
    </source>
</reference>
<evidence type="ECO:0000313" key="3">
    <source>
        <dbReference type="Proteomes" id="UP000536179"/>
    </source>
</evidence>
<dbReference type="RefSeq" id="WP_184309218.1">
    <property type="nucleotide sequence ID" value="NZ_JACHXU010000032.1"/>
</dbReference>
<name>A0A7W5E4L7_9BACT</name>